<dbReference type="CDD" id="cd00306">
    <property type="entry name" value="Peptidases_S8_S53"/>
    <property type="match status" value="1"/>
</dbReference>
<dbReference type="GO" id="GO:0004252">
    <property type="term" value="F:serine-type endopeptidase activity"/>
    <property type="evidence" value="ECO:0007669"/>
    <property type="project" value="InterPro"/>
</dbReference>
<dbReference type="OrthoDB" id="1896086at2759"/>
<accession>A0A8H4SV96</accession>
<evidence type="ECO:0000313" key="7">
    <source>
        <dbReference type="EMBL" id="KAF4946491.1"/>
    </source>
</evidence>
<protein>
    <recommendedName>
        <fullName evidence="6">Peptidase S8/S53 domain-containing protein</fullName>
    </recommendedName>
</protein>
<evidence type="ECO:0000256" key="3">
    <source>
        <dbReference type="ARBA" id="ARBA00022801"/>
    </source>
</evidence>
<comment type="caution">
    <text evidence="7">The sequence shown here is derived from an EMBL/GenBank/DDBJ whole genome shotgun (WGS) entry which is preliminary data.</text>
</comment>
<reference evidence="7" key="2">
    <citation type="submission" date="2020-05" db="EMBL/GenBank/DDBJ databases">
        <authorList>
            <person name="Kim H.-S."/>
            <person name="Proctor R.H."/>
            <person name="Brown D.W."/>
        </authorList>
    </citation>
    <scope>NUCLEOTIDE SEQUENCE</scope>
    <source>
        <strain evidence="7">NRRL 45417</strain>
    </source>
</reference>
<dbReference type="AlphaFoldDB" id="A0A8H4SV96"/>
<dbReference type="Pfam" id="PF00082">
    <property type="entry name" value="Peptidase_S8"/>
    <property type="match status" value="1"/>
</dbReference>
<dbReference type="PANTHER" id="PTHR43806">
    <property type="entry name" value="PEPTIDASE S8"/>
    <property type="match status" value="1"/>
</dbReference>
<feature type="domain" description="Peptidase S8/S53" evidence="6">
    <location>
        <begin position="214"/>
        <end position="406"/>
    </location>
</feature>
<comment type="similarity">
    <text evidence="1 5">Belongs to the peptidase S8 family.</text>
</comment>
<proteinExistence type="inferred from homology"/>
<dbReference type="InterPro" id="IPR000209">
    <property type="entry name" value="Peptidase_S8/S53_dom"/>
</dbReference>
<dbReference type="SUPFAM" id="SSF52743">
    <property type="entry name" value="Subtilisin-like"/>
    <property type="match status" value="1"/>
</dbReference>
<dbReference type="PROSITE" id="PS51892">
    <property type="entry name" value="SUBTILASE"/>
    <property type="match status" value="1"/>
</dbReference>
<dbReference type="PANTHER" id="PTHR43806:SF11">
    <property type="entry name" value="CEREVISIN-RELATED"/>
    <property type="match status" value="1"/>
</dbReference>
<dbReference type="GO" id="GO:0006508">
    <property type="term" value="P:proteolysis"/>
    <property type="evidence" value="ECO:0007669"/>
    <property type="project" value="UniProtKB-KW"/>
</dbReference>
<dbReference type="EMBL" id="JABFAI010000317">
    <property type="protein sequence ID" value="KAF4946491.1"/>
    <property type="molecule type" value="Genomic_DNA"/>
</dbReference>
<comment type="caution">
    <text evidence="5">Lacks conserved residue(s) required for the propagation of feature annotation.</text>
</comment>
<gene>
    <name evidence="7" type="ORF">FGADI_11129</name>
</gene>
<dbReference type="InterPro" id="IPR036852">
    <property type="entry name" value="Peptidase_S8/S53_dom_sf"/>
</dbReference>
<evidence type="ECO:0000259" key="6">
    <source>
        <dbReference type="Pfam" id="PF00082"/>
    </source>
</evidence>
<evidence type="ECO:0000256" key="5">
    <source>
        <dbReference type="PROSITE-ProRule" id="PRU01240"/>
    </source>
</evidence>
<keyword evidence="3" id="KW-0378">Hydrolase</keyword>
<name>A0A8H4SV96_9HYPO</name>
<keyword evidence="4" id="KW-0720">Serine protease</keyword>
<dbReference type="Gene3D" id="3.40.50.200">
    <property type="entry name" value="Peptidase S8/S53 domain"/>
    <property type="match status" value="1"/>
</dbReference>
<keyword evidence="2" id="KW-0645">Protease</keyword>
<keyword evidence="8" id="KW-1185">Reference proteome</keyword>
<sequence>MPLQDIVRHSVSPANRVVKDNTKPQPPKTLPALKSIDQVELNTLQGVKVLDGAGVVQLKDDSYRVSQTSRDAHIDKIRSLSQDNLSLGATNFPGIEAVLDNPATMYVGYFHPKVVEAINASPELLSFTPNVVVEKYAVTEEPCSNWGASKVTLSDDRFNEIKTLNETKSTPWVRDTAVMNKKGENVTIFIIDGEGFVKNDIETDRPFTINASPKVGKAEDHCTIVTNVACGQNHGIAPKASVKIHYFLGTMPTQGFVSCALSVLRCAIQNNKLSGRIVLNMSWGLADPEPGAVRIASGILQQLIKEYNIIPVAAAGNSGAWPQCEPGVIVVGNTDKKGKINQQSCYGPLVDIYAPGTDIAVPGSNLITSGTSFDPSAAPLVSGFLANLLSSEGQDNHFATITSEELCKMLRDSFSVKTDQWKAPNLLFPGDMNKSNYGIKPPRGTKIHKTSLDDLLKILSAVKEKKPDEYESLLNKRAGAENWDDIPGLKNSWGDLKRFKCEYDVQNEATANDLIHQMSQLSLDAPGVCSWTGVLKT</sequence>
<reference evidence="7" key="1">
    <citation type="journal article" date="2020" name="BMC Genomics">
        <title>Correction to: Identification and distribution of gene clusters required for synthesis of sphingolipid metabolism inhibitors in diverse species of the filamentous fungus Fusarium.</title>
        <authorList>
            <person name="Kim H.S."/>
            <person name="Lohmar J.M."/>
            <person name="Busman M."/>
            <person name="Brown D.W."/>
            <person name="Naumann T.A."/>
            <person name="Divon H.H."/>
            <person name="Lysoe E."/>
            <person name="Uhlig S."/>
            <person name="Proctor R.H."/>
        </authorList>
    </citation>
    <scope>NUCLEOTIDE SEQUENCE</scope>
    <source>
        <strain evidence="7">NRRL 45417</strain>
    </source>
</reference>
<dbReference type="Proteomes" id="UP000604273">
    <property type="component" value="Unassembled WGS sequence"/>
</dbReference>
<evidence type="ECO:0000256" key="2">
    <source>
        <dbReference type="ARBA" id="ARBA00022670"/>
    </source>
</evidence>
<evidence type="ECO:0000313" key="8">
    <source>
        <dbReference type="Proteomes" id="UP000604273"/>
    </source>
</evidence>
<evidence type="ECO:0000256" key="4">
    <source>
        <dbReference type="ARBA" id="ARBA00022825"/>
    </source>
</evidence>
<evidence type="ECO:0000256" key="1">
    <source>
        <dbReference type="ARBA" id="ARBA00011073"/>
    </source>
</evidence>
<organism evidence="7 8">
    <name type="scientific">Fusarium gaditjirri</name>
    <dbReference type="NCBI Taxonomy" id="282569"/>
    <lineage>
        <taxon>Eukaryota</taxon>
        <taxon>Fungi</taxon>
        <taxon>Dikarya</taxon>
        <taxon>Ascomycota</taxon>
        <taxon>Pezizomycotina</taxon>
        <taxon>Sordariomycetes</taxon>
        <taxon>Hypocreomycetidae</taxon>
        <taxon>Hypocreales</taxon>
        <taxon>Nectriaceae</taxon>
        <taxon>Fusarium</taxon>
        <taxon>Fusarium nisikadoi species complex</taxon>
    </lineage>
</organism>
<dbReference type="InterPro" id="IPR050131">
    <property type="entry name" value="Peptidase_S8_subtilisin-like"/>
</dbReference>